<keyword evidence="6" id="KW-1185">Reference proteome</keyword>
<dbReference type="GO" id="GO:0030893">
    <property type="term" value="C:meiotic cohesin complex"/>
    <property type="evidence" value="ECO:0007669"/>
    <property type="project" value="TreeGrafter"/>
</dbReference>
<evidence type="ECO:0000313" key="5">
    <source>
        <dbReference type="Ensembl" id="ENSCPGP00000015975.1"/>
    </source>
</evidence>
<evidence type="ECO:0000256" key="1">
    <source>
        <dbReference type="ARBA" id="ARBA00005486"/>
    </source>
</evidence>
<reference evidence="5" key="1">
    <citation type="submission" date="2025-08" db="UniProtKB">
        <authorList>
            <consortium name="Ensembl"/>
        </authorList>
    </citation>
    <scope>IDENTIFICATION</scope>
</reference>
<feature type="compositionally biased region" description="Low complexity" evidence="3">
    <location>
        <begin position="29"/>
        <end position="68"/>
    </location>
</feature>
<dbReference type="Pfam" id="PF21581">
    <property type="entry name" value="SCD"/>
    <property type="match status" value="1"/>
</dbReference>
<sequence>MIPKGFLELILRFLSHEADDGAGERGVGREAAPGEQPTAVRGRAGQGARPPGHRQAGGPAGEAPRAPGAAGGDREHDERHLQGRLRAPLQVRAGEKGHGVWGGDVGMGGWWCEPPPPLRGATRGRDVVPEIRAICMEELGTWMRSYAVSFLTDGYLKYIGWTLHDKVGSWGVMEVLGGGRAGSGGGPADGPPSPPAVGGAAAVREGAAGAVRPPGHGRPPGALHQPLQGEPGSAGGRGGGHRRVSPTTFPLPRPAWCPWSSTRSPRWLWRW</sequence>
<keyword evidence="2" id="KW-0539">Nucleus</keyword>
<dbReference type="GO" id="GO:0034089">
    <property type="term" value="P:establishment of meiotic sister chromatid cohesion"/>
    <property type="evidence" value="ECO:0007669"/>
    <property type="project" value="TreeGrafter"/>
</dbReference>
<protein>
    <recommendedName>
        <fullName evidence="4">SCD domain-containing protein</fullName>
    </recommendedName>
</protein>
<dbReference type="Ensembl" id="ENSCPGT00000017487.1">
    <property type="protein sequence ID" value="ENSCPGP00000015975.1"/>
    <property type="gene ID" value="ENSCPGG00000011251.1"/>
</dbReference>
<comment type="similarity">
    <text evidence="1">Belongs to the SCC3 family.</text>
</comment>
<reference evidence="5" key="2">
    <citation type="submission" date="2025-09" db="UniProtKB">
        <authorList>
            <consortium name="Ensembl"/>
        </authorList>
    </citation>
    <scope>IDENTIFICATION</scope>
</reference>
<organism evidence="5 6">
    <name type="scientific">Calidris pygmaea</name>
    <name type="common">Spoon-billed sandpiper</name>
    <dbReference type="NCBI Taxonomy" id="425635"/>
    <lineage>
        <taxon>Eukaryota</taxon>
        <taxon>Metazoa</taxon>
        <taxon>Chordata</taxon>
        <taxon>Craniata</taxon>
        <taxon>Vertebrata</taxon>
        <taxon>Euteleostomi</taxon>
        <taxon>Archelosauria</taxon>
        <taxon>Archosauria</taxon>
        <taxon>Dinosauria</taxon>
        <taxon>Saurischia</taxon>
        <taxon>Theropoda</taxon>
        <taxon>Coelurosauria</taxon>
        <taxon>Aves</taxon>
        <taxon>Neognathae</taxon>
        <taxon>Neoaves</taxon>
        <taxon>Charadriiformes</taxon>
        <taxon>Scolopacidae</taxon>
        <taxon>Calidris</taxon>
    </lineage>
</organism>
<accession>A0A8C3K2F7</accession>
<dbReference type="InterPro" id="IPR020839">
    <property type="entry name" value="SCD"/>
</dbReference>
<evidence type="ECO:0000259" key="4">
    <source>
        <dbReference type="PROSITE" id="PS51425"/>
    </source>
</evidence>
<dbReference type="AlphaFoldDB" id="A0A8C3K2F7"/>
<dbReference type="InterPro" id="IPR039662">
    <property type="entry name" value="Cohesin_Scc3/SA"/>
</dbReference>
<evidence type="ECO:0000256" key="2">
    <source>
        <dbReference type="ARBA" id="ARBA00023242"/>
    </source>
</evidence>
<feature type="domain" description="SCD" evidence="4">
    <location>
        <begin position="120"/>
        <end position="166"/>
    </location>
</feature>
<dbReference type="PANTHER" id="PTHR11199">
    <property type="entry name" value="STROMAL ANTIGEN"/>
    <property type="match status" value="1"/>
</dbReference>
<dbReference type="GO" id="GO:0005634">
    <property type="term" value="C:nucleus"/>
    <property type="evidence" value="ECO:0007669"/>
    <property type="project" value="TreeGrafter"/>
</dbReference>
<evidence type="ECO:0000256" key="3">
    <source>
        <dbReference type="SAM" id="MobiDB-lite"/>
    </source>
</evidence>
<dbReference type="Proteomes" id="UP000694419">
    <property type="component" value="Unplaced"/>
</dbReference>
<feature type="region of interest" description="Disordered" evidence="3">
    <location>
        <begin position="20"/>
        <end position="80"/>
    </location>
</feature>
<dbReference type="GO" id="GO:0000785">
    <property type="term" value="C:chromatin"/>
    <property type="evidence" value="ECO:0007669"/>
    <property type="project" value="TreeGrafter"/>
</dbReference>
<proteinExistence type="inferred from homology"/>
<feature type="region of interest" description="Disordered" evidence="3">
    <location>
        <begin position="181"/>
        <end position="255"/>
    </location>
</feature>
<dbReference type="PANTHER" id="PTHR11199:SF8">
    <property type="entry name" value="COHESIN SUBUNIT SA-3"/>
    <property type="match status" value="1"/>
</dbReference>
<dbReference type="GO" id="GO:0003682">
    <property type="term" value="F:chromatin binding"/>
    <property type="evidence" value="ECO:0007669"/>
    <property type="project" value="TreeGrafter"/>
</dbReference>
<name>A0A8C3K2F7_9CHAR</name>
<evidence type="ECO:0000313" key="6">
    <source>
        <dbReference type="Proteomes" id="UP000694419"/>
    </source>
</evidence>
<dbReference type="PROSITE" id="PS51425">
    <property type="entry name" value="SCD"/>
    <property type="match status" value="1"/>
</dbReference>
<feature type="compositionally biased region" description="Low complexity" evidence="3">
    <location>
        <begin position="196"/>
        <end position="213"/>
    </location>
</feature>